<keyword evidence="9" id="KW-0004">4Fe-4S</keyword>
<feature type="domain" description="Radical SAM core" evidence="10">
    <location>
        <begin position="1"/>
        <end position="230"/>
    </location>
</feature>
<dbReference type="InterPro" id="IPR006638">
    <property type="entry name" value="Elp3/MiaA/NifB-like_rSAM"/>
</dbReference>
<keyword evidence="6 9" id="KW-0408">Iron</keyword>
<sequence length="375" mass="43727">MRNIGLYIHVPFCKKKCYYCDFVSYENVDDDMVFAYFSVLENELIFYKENYEIEIDTIYIGGGTPSFVPAKYISKLLEFIYSNFNIKTTCEISIEANPESITKEKLKSYRKAGINRLSVGIQSLNDIELRAIGRVHDSEVALKILSMVPLYFENFSVDVITGLPYQTFESFVQTLNALLEFSPPHVSIYSLKIEEGTPLFEKYEECKSLLPSEDEERGMFWWARDRLSEAGLYHYEISNFAKKGFECKHNLKYWNVDEYIGVGCAAHSFFEGCRYYNISNIKEYVKKIKENGLAVKGKEFISSEESEKEFIILGLRKIEGFSLDEFKERFSIVFERKYKSQIEKLKKYGLIDINGRIKLTKRGIDLANLVWLEFI</sequence>
<gene>
    <name evidence="11" type="primary">hemW</name>
    <name evidence="11" type="ORF">SOJ16_001530</name>
</gene>
<keyword evidence="12" id="KW-1185">Reference proteome</keyword>
<organism evidence="11 12">
    <name type="scientific">Anaerocellum danielii</name>
    <dbReference type="NCBI Taxonomy" id="1387557"/>
    <lineage>
        <taxon>Bacteria</taxon>
        <taxon>Bacillati</taxon>
        <taxon>Bacillota</taxon>
        <taxon>Bacillota incertae sedis</taxon>
        <taxon>Caldicellulosiruptorales</taxon>
        <taxon>Caldicellulosiruptoraceae</taxon>
        <taxon>Anaerocellum</taxon>
    </lineage>
</organism>
<dbReference type="InterPro" id="IPR013785">
    <property type="entry name" value="Aldolase_TIM"/>
</dbReference>
<dbReference type="PROSITE" id="PS51918">
    <property type="entry name" value="RADICAL_SAM"/>
    <property type="match status" value="1"/>
</dbReference>
<dbReference type="PANTHER" id="PTHR13932:SF5">
    <property type="entry name" value="RADICAL S-ADENOSYL METHIONINE DOMAIN-CONTAINING PROTEIN 1, MITOCHONDRIAL"/>
    <property type="match status" value="1"/>
</dbReference>
<keyword evidence="3 9" id="KW-0349">Heme</keyword>
<proteinExistence type="inferred from homology"/>
<keyword evidence="4 9" id="KW-0949">S-adenosyl-L-methionine</keyword>
<dbReference type="Pfam" id="PF04055">
    <property type="entry name" value="Radical_SAM"/>
    <property type="match status" value="1"/>
</dbReference>
<dbReference type="Proteomes" id="UP001322744">
    <property type="component" value="Chromosome"/>
</dbReference>
<dbReference type="InterPro" id="IPR058240">
    <property type="entry name" value="rSAM_sf"/>
</dbReference>
<comment type="similarity">
    <text evidence="1">Belongs to the anaerobic coproporphyrinogen-III oxidase family. HemW subfamily.</text>
</comment>
<evidence type="ECO:0000313" key="12">
    <source>
        <dbReference type="Proteomes" id="UP001322744"/>
    </source>
</evidence>
<evidence type="ECO:0000256" key="7">
    <source>
        <dbReference type="ARBA" id="ARBA00023014"/>
    </source>
</evidence>
<dbReference type="InterPro" id="IPR034505">
    <property type="entry name" value="Coproporphyrinogen-III_oxidase"/>
</dbReference>
<keyword evidence="5 9" id="KW-0479">Metal-binding</keyword>
<dbReference type="SFLD" id="SFLDF00562">
    <property type="entry name" value="HemN-like__clustered_with_heat"/>
    <property type="match status" value="1"/>
</dbReference>
<dbReference type="SMART" id="SM00729">
    <property type="entry name" value="Elp3"/>
    <property type="match status" value="1"/>
</dbReference>
<comment type="subcellular location">
    <subcellularLocation>
        <location evidence="9">Cytoplasm</location>
    </subcellularLocation>
</comment>
<dbReference type="InterPro" id="IPR004559">
    <property type="entry name" value="HemW-like"/>
</dbReference>
<dbReference type="SFLD" id="SFLDG01082">
    <property type="entry name" value="B12-binding_domain_containing"/>
    <property type="match status" value="1"/>
</dbReference>
<name>A0ABZ0TW78_9FIRM</name>
<dbReference type="SFLD" id="SFLDF00288">
    <property type="entry name" value="HemN-like__clustered_with_nucl"/>
    <property type="match status" value="1"/>
</dbReference>
<dbReference type="RefSeq" id="WP_045175032.1">
    <property type="nucleotide sequence ID" value="NZ_CP139957.1"/>
</dbReference>
<dbReference type="CDD" id="cd01335">
    <property type="entry name" value="Radical_SAM"/>
    <property type="match status" value="1"/>
</dbReference>
<dbReference type="EMBL" id="CP139957">
    <property type="protein sequence ID" value="WPX07703.1"/>
    <property type="molecule type" value="Genomic_DNA"/>
</dbReference>
<dbReference type="Pfam" id="PF06969">
    <property type="entry name" value="HemN_C"/>
    <property type="match status" value="1"/>
</dbReference>
<evidence type="ECO:0000256" key="8">
    <source>
        <dbReference type="ARBA" id="ARBA00023186"/>
    </source>
</evidence>
<evidence type="ECO:0000256" key="9">
    <source>
        <dbReference type="RuleBase" id="RU364116"/>
    </source>
</evidence>
<evidence type="ECO:0000256" key="5">
    <source>
        <dbReference type="ARBA" id="ARBA00022723"/>
    </source>
</evidence>
<evidence type="ECO:0000256" key="3">
    <source>
        <dbReference type="ARBA" id="ARBA00022617"/>
    </source>
</evidence>
<dbReference type="NCBIfam" id="TIGR00539">
    <property type="entry name" value="hemN_rel"/>
    <property type="match status" value="1"/>
</dbReference>
<dbReference type="InterPro" id="IPR007197">
    <property type="entry name" value="rSAM"/>
</dbReference>
<keyword evidence="8 9" id="KW-0143">Chaperone</keyword>
<dbReference type="PANTHER" id="PTHR13932">
    <property type="entry name" value="COPROPORPHYRINIGEN III OXIDASE"/>
    <property type="match status" value="1"/>
</dbReference>
<evidence type="ECO:0000256" key="2">
    <source>
        <dbReference type="ARBA" id="ARBA00017228"/>
    </source>
</evidence>
<accession>A0ABZ0TW78</accession>
<evidence type="ECO:0000256" key="1">
    <source>
        <dbReference type="ARBA" id="ARBA00006100"/>
    </source>
</evidence>
<dbReference type="InterPro" id="IPR010723">
    <property type="entry name" value="HemN_C"/>
</dbReference>
<keyword evidence="9" id="KW-0963">Cytoplasm</keyword>
<protein>
    <recommendedName>
        <fullName evidence="2 9">Heme chaperone HemW</fullName>
    </recommendedName>
</protein>
<dbReference type="SFLD" id="SFLDG01065">
    <property type="entry name" value="anaerobic_coproporphyrinogen-I"/>
    <property type="match status" value="1"/>
</dbReference>
<keyword evidence="7 9" id="KW-0411">Iron-sulfur</keyword>
<evidence type="ECO:0000313" key="11">
    <source>
        <dbReference type="EMBL" id="WPX07703.1"/>
    </source>
</evidence>
<dbReference type="SFLD" id="SFLDS00029">
    <property type="entry name" value="Radical_SAM"/>
    <property type="match status" value="1"/>
</dbReference>
<evidence type="ECO:0000256" key="6">
    <source>
        <dbReference type="ARBA" id="ARBA00023004"/>
    </source>
</evidence>
<evidence type="ECO:0000259" key="10">
    <source>
        <dbReference type="PROSITE" id="PS51918"/>
    </source>
</evidence>
<dbReference type="SUPFAM" id="SSF102114">
    <property type="entry name" value="Radical SAM enzymes"/>
    <property type="match status" value="1"/>
</dbReference>
<reference evidence="11 12" key="1">
    <citation type="submission" date="2023-12" db="EMBL/GenBank/DDBJ databases">
        <authorList>
            <person name="Manesh M.J.H."/>
            <person name="Bing R.G."/>
            <person name="Willard D.J."/>
            <person name="Kelly R.M."/>
        </authorList>
    </citation>
    <scope>NUCLEOTIDE SEQUENCE [LARGE SCALE GENOMIC DNA]</scope>
    <source>
        <strain evidence="11 12">DSM 8977</strain>
    </source>
</reference>
<evidence type="ECO:0000256" key="4">
    <source>
        <dbReference type="ARBA" id="ARBA00022691"/>
    </source>
</evidence>
<dbReference type="Gene3D" id="3.20.20.70">
    <property type="entry name" value="Aldolase class I"/>
    <property type="match status" value="1"/>
</dbReference>
<comment type="function">
    <text evidence="9">Probably acts as a heme chaperone, transferring heme to an unknown acceptor. Binds one molecule of heme per monomer, possibly covalently. Binds 1 [4Fe-4S] cluster. The cluster is coordinated with 3 cysteines and an exchangeable S-adenosyl-L-methionine.</text>
</comment>